<dbReference type="AlphaFoldDB" id="A0A5Q4BXZ4"/>
<dbReference type="Proteomes" id="UP000326340">
    <property type="component" value="Unassembled WGS sequence"/>
</dbReference>
<proteinExistence type="predicted"/>
<accession>A0A5Q4BXZ4</accession>
<comment type="caution">
    <text evidence="1">The sequence shown here is derived from an EMBL/GenBank/DDBJ whole genome shotgun (WGS) entry which is preliminary data.</text>
</comment>
<keyword evidence="2" id="KW-1185">Reference proteome</keyword>
<dbReference type="EMBL" id="PUHP01000270">
    <property type="protein sequence ID" value="TQN71446.1"/>
    <property type="molecule type" value="Genomic_DNA"/>
</dbReference>
<organism evidence="1 2">
    <name type="scientific">Colletotrichum shisoi</name>
    <dbReference type="NCBI Taxonomy" id="2078593"/>
    <lineage>
        <taxon>Eukaryota</taxon>
        <taxon>Fungi</taxon>
        <taxon>Dikarya</taxon>
        <taxon>Ascomycota</taxon>
        <taxon>Pezizomycotina</taxon>
        <taxon>Sordariomycetes</taxon>
        <taxon>Hypocreomycetidae</taxon>
        <taxon>Glomerellales</taxon>
        <taxon>Glomerellaceae</taxon>
        <taxon>Colletotrichum</taxon>
        <taxon>Colletotrichum destructivum species complex</taxon>
    </lineage>
</organism>
<evidence type="ECO:0000313" key="1">
    <source>
        <dbReference type="EMBL" id="TQN71446.1"/>
    </source>
</evidence>
<evidence type="ECO:0008006" key="3">
    <source>
        <dbReference type="Google" id="ProtNLM"/>
    </source>
</evidence>
<gene>
    <name evidence="1" type="ORF">CSHISOI_04112</name>
</gene>
<dbReference type="OrthoDB" id="5304511at2759"/>
<sequence>MARLMPDEIWVSILSYLPDFHCLRNIALVSPTHLRCAPSACRQVLLNEIGHRTLPDAITALEFSKIHPKDQHLVVVFSDAYLKGRAPIPPTIDLSDGAALSELHKYVSHLGSKLQEISLHRLVKEQRGLANDRHDWPDAPATAEKPTATEAARFQRALYRFEIYCKLFKDPEVVRFNMDVVNFQRAHFFECLSPWEIEQLVAIGDLLAAAVIGPRKSPSRLRLMNQGADVLQALRALVELRKNEALQTHHCGPRHGSQVVYWTSPVLPPNLERRDCHINQNQARLLCFGIKFLYEVSVSPYAQFYQLLRDLPQQPRYASYNRVGEIYSWFIDAVDECVELSNLELPFQKALSSYTEDEYKAYVRQSLVAEDPDKGPEEAWYWAYQSFPGSTCNDPRMTNCRLFGLFFWDSSRLKTINFFTRVDFWWWRWEGGRQPDFDWEVGAPYPPAFF</sequence>
<evidence type="ECO:0000313" key="2">
    <source>
        <dbReference type="Proteomes" id="UP000326340"/>
    </source>
</evidence>
<name>A0A5Q4BXZ4_9PEZI</name>
<reference evidence="1 2" key="1">
    <citation type="journal article" date="2019" name="Sci. Rep.">
        <title>Colletotrichum shisoi sp. nov., an anthracnose pathogen of Perilla frutescens in Japan: molecular phylogenetic, morphological and genomic evidence.</title>
        <authorList>
            <person name="Gan P."/>
            <person name="Tsushima A."/>
            <person name="Hiroyama R."/>
            <person name="Narusaka M."/>
            <person name="Takano Y."/>
            <person name="Narusaka Y."/>
            <person name="Kawaradani M."/>
            <person name="Damm U."/>
            <person name="Shirasu K."/>
        </authorList>
    </citation>
    <scope>NUCLEOTIDE SEQUENCE [LARGE SCALE GENOMIC DNA]</scope>
    <source>
        <strain evidence="1 2">PG-2018a</strain>
    </source>
</reference>
<protein>
    <recommendedName>
        <fullName evidence="3">F-box domain-containing protein</fullName>
    </recommendedName>
</protein>